<dbReference type="GO" id="GO:0009103">
    <property type="term" value="P:lipopolysaccharide biosynthetic process"/>
    <property type="evidence" value="ECO:0007669"/>
    <property type="project" value="TreeGrafter"/>
</dbReference>
<evidence type="ECO:0000313" key="4">
    <source>
        <dbReference type="EMBL" id="OYQ31767.1"/>
    </source>
</evidence>
<evidence type="ECO:0000259" key="3">
    <source>
        <dbReference type="Pfam" id="PF12000"/>
    </source>
</evidence>
<name>A0A255YRA8_9PROT</name>
<sequence>MKILFVHQNFPGQFRHLASSLGTGGHNVRAMAIHGQALKGVEVCNYPVSRGSTQNIHPLAGDYETKLIRADSCASAAARMRAEDYTPDLIVGHPGWGEMLFLKDIWPQVPHLHFLEFYYSPTGGDVGFDPEFRRSEWQNLARVRAKNANGLLNLELMDAAYSPTYWQRSSYPALYQPQIEVIHDGIDTDLLAPGSAQVANVGPNKLTLKTGMEIVTFVNRNLEPYRGYHIFMRALPRLQALRPNALFLLVGGDGVSYGAAAPKGTSWKDIFLEEVKDKVDMSRVIFLGNLPYNSFIGILRLSAAHVYLSYPFVLSWSMLEAMSLGALIVGSRTPPVEEVIEHERNGVLVDFFDVDGLADRVAHVLANPQHYQGMREAARQTVIDRYDLRRHCLPQQLALVERVAAMKV</sequence>
<dbReference type="Pfam" id="PF12000">
    <property type="entry name" value="Glyco_trans_4_3"/>
    <property type="match status" value="1"/>
</dbReference>
<organism evidence="4 5">
    <name type="scientific">Niveispirillum lacus</name>
    <dbReference type="NCBI Taxonomy" id="1981099"/>
    <lineage>
        <taxon>Bacteria</taxon>
        <taxon>Pseudomonadati</taxon>
        <taxon>Pseudomonadota</taxon>
        <taxon>Alphaproteobacteria</taxon>
        <taxon>Rhodospirillales</taxon>
        <taxon>Azospirillaceae</taxon>
        <taxon>Niveispirillum</taxon>
    </lineage>
</organism>
<dbReference type="PANTHER" id="PTHR46401:SF2">
    <property type="entry name" value="GLYCOSYLTRANSFERASE WBBK-RELATED"/>
    <property type="match status" value="1"/>
</dbReference>
<feature type="domain" description="Glycosyl transferase family 1" evidence="2">
    <location>
        <begin position="205"/>
        <end position="380"/>
    </location>
</feature>
<reference evidence="4 5" key="1">
    <citation type="submission" date="2017-07" db="EMBL/GenBank/DDBJ databases">
        <title>Niveispirillum cyanobacteriorum sp. nov., isolated from cyanobacterial aggregates in a eutrophic lake.</title>
        <authorList>
            <person name="Cai H."/>
        </authorList>
    </citation>
    <scope>NUCLEOTIDE SEQUENCE [LARGE SCALE GENOMIC DNA]</scope>
    <source>
        <strain evidence="5">TH1-14</strain>
    </source>
</reference>
<dbReference type="GO" id="GO:0016757">
    <property type="term" value="F:glycosyltransferase activity"/>
    <property type="evidence" value="ECO:0007669"/>
    <property type="project" value="InterPro"/>
</dbReference>
<dbReference type="SUPFAM" id="SSF53756">
    <property type="entry name" value="UDP-Glycosyltransferase/glycogen phosphorylase"/>
    <property type="match status" value="1"/>
</dbReference>
<dbReference type="InterPro" id="IPR001296">
    <property type="entry name" value="Glyco_trans_1"/>
</dbReference>
<accession>A0A255YRA8</accession>
<evidence type="ECO:0000259" key="2">
    <source>
        <dbReference type="Pfam" id="PF00534"/>
    </source>
</evidence>
<keyword evidence="5" id="KW-1185">Reference proteome</keyword>
<evidence type="ECO:0000256" key="1">
    <source>
        <dbReference type="ARBA" id="ARBA00022679"/>
    </source>
</evidence>
<keyword evidence="1 4" id="KW-0808">Transferase</keyword>
<dbReference type="OrthoDB" id="9793726at2"/>
<dbReference type="Pfam" id="PF00534">
    <property type="entry name" value="Glycos_transf_1"/>
    <property type="match status" value="1"/>
</dbReference>
<comment type="caution">
    <text evidence="4">The sequence shown here is derived from an EMBL/GenBank/DDBJ whole genome shotgun (WGS) entry which is preliminary data.</text>
</comment>
<dbReference type="Gene3D" id="3.40.50.2000">
    <property type="entry name" value="Glycogen Phosphorylase B"/>
    <property type="match status" value="1"/>
</dbReference>
<feature type="domain" description="Glycosyl transferase family 4" evidence="3">
    <location>
        <begin position="26"/>
        <end position="190"/>
    </location>
</feature>
<gene>
    <name evidence="4" type="ORF">CHU95_21815</name>
</gene>
<dbReference type="RefSeq" id="WP_094458512.1">
    <property type="nucleotide sequence ID" value="NZ_NOXU01000032.1"/>
</dbReference>
<dbReference type="CDD" id="cd03818">
    <property type="entry name" value="GT4_ExpC-like"/>
    <property type="match status" value="1"/>
</dbReference>
<protein>
    <submittedName>
        <fullName evidence="4">Glycosyl transferase family 1</fullName>
    </submittedName>
</protein>
<dbReference type="EMBL" id="NOXU01000032">
    <property type="protein sequence ID" value="OYQ31767.1"/>
    <property type="molecule type" value="Genomic_DNA"/>
</dbReference>
<dbReference type="PANTHER" id="PTHR46401">
    <property type="entry name" value="GLYCOSYLTRANSFERASE WBBK-RELATED"/>
    <property type="match status" value="1"/>
</dbReference>
<dbReference type="AlphaFoldDB" id="A0A255YRA8"/>
<dbReference type="Proteomes" id="UP000216998">
    <property type="component" value="Unassembled WGS sequence"/>
</dbReference>
<evidence type="ECO:0000313" key="5">
    <source>
        <dbReference type="Proteomes" id="UP000216998"/>
    </source>
</evidence>
<proteinExistence type="predicted"/>
<dbReference type="InterPro" id="IPR022623">
    <property type="entry name" value="Glyco_trans_4"/>
</dbReference>